<comment type="caution">
    <text evidence="1">The sequence shown here is derived from an EMBL/GenBank/DDBJ whole genome shotgun (WGS) entry which is preliminary data.</text>
</comment>
<evidence type="ECO:0000313" key="2">
    <source>
        <dbReference type="Proteomes" id="UP000093111"/>
    </source>
</evidence>
<protein>
    <submittedName>
        <fullName evidence="1">Uncharacterized protein</fullName>
    </submittedName>
</protein>
<organism evidence="1 2">
    <name type="scientific">Pararhizobium polonicum</name>
    <dbReference type="NCBI Taxonomy" id="1612624"/>
    <lineage>
        <taxon>Bacteria</taxon>
        <taxon>Pseudomonadati</taxon>
        <taxon>Pseudomonadota</taxon>
        <taxon>Alphaproteobacteria</taxon>
        <taxon>Hyphomicrobiales</taxon>
        <taxon>Rhizobiaceae</taxon>
        <taxon>Rhizobium/Agrobacterium group</taxon>
        <taxon>Pararhizobium</taxon>
    </lineage>
</organism>
<name>A0A1C7P5Z3_9HYPH</name>
<evidence type="ECO:0000313" key="1">
    <source>
        <dbReference type="EMBL" id="OBZ96698.1"/>
    </source>
</evidence>
<proteinExistence type="predicted"/>
<dbReference type="Proteomes" id="UP000093111">
    <property type="component" value="Unassembled WGS sequence"/>
</dbReference>
<keyword evidence="2" id="KW-1185">Reference proteome</keyword>
<dbReference type="EMBL" id="LGLV01000004">
    <property type="protein sequence ID" value="OBZ96698.1"/>
    <property type="molecule type" value="Genomic_DNA"/>
</dbReference>
<reference evidence="1 2" key="1">
    <citation type="journal article" date="2016" name="Syst. Appl. Microbiol.">
        <title>Pararhizobium polonicum sp. nov. isolated from tumors on stone fruit rootstocks.</title>
        <authorList>
            <person name="Pulawska J."/>
            <person name="Kuzmanovic N."/>
            <person name="Willems A."/>
            <person name="Pothier J.F."/>
        </authorList>
    </citation>
    <scope>NUCLEOTIDE SEQUENCE [LARGE SCALE GENOMIC DNA]</scope>
    <source>
        <strain evidence="1 2">F5.1</strain>
    </source>
</reference>
<dbReference type="AlphaFoldDB" id="A0A1C7P5Z3"/>
<gene>
    <name evidence="1" type="ORF">ADU59_02820</name>
</gene>
<accession>A0A1C7P5Z3</accession>
<sequence>MHGSTEPDLAARGRLDRRPCKNRAAMAFTSLAVPARYGSNQGAGLHLPATVSRNTPAAETWVSMGQNVGAGINGDDFFAKSAGQRGKATAAGAYSSPVSRAIALWTRARRICGVVGGEPGVPFGWYGGVHGGRVR</sequence>